<dbReference type="GO" id="GO:0032153">
    <property type="term" value="C:cell division site"/>
    <property type="evidence" value="ECO:0007669"/>
    <property type="project" value="TreeGrafter"/>
</dbReference>
<dbReference type="STRING" id="1121476.SAMN02745751_00705"/>
<comment type="pathway">
    <text evidence="6">Cell wall biogenesis; peptidoglycan biosynthesis.</text>
</comment>
<dbReference type="NCBIfam" id="TIGR02210">
    <property type="entry name" value="rodA_shape"/>
    <property type="match status" value="1"/>
</dbReference>
<evidence type="ECO:0000256" key="1">
    <source>
        <dbReference type="ARBA" id="ARBA00004141"/>
    </source>
</evidence>
<dbReference type="EMBL" id="FQZL01000006">
    <property type="protein sequence ID" value="SHI65478.1"/>
    <property type="molecule type" value="Genomic_DNA"/>
</dbReference>
<sequence length="370" mass="41377">MSKIDKKFWKRFDFTLVATVLVLSVFGVIIVRSATMSLAEGSSRYVNRQLLSMFLGIVIMIFLIFIDYEIYGNFYIPIYVVCNLMLVAVLLFGFGESQWGARSWIEIGPITFQPSEVVKFGLIISLAKFIDKNKAELNSPLTLLKILAFAGFPIVLIMLQPDFGTSMVFIFFIMVMLFISGLDMKYFLIFIAIGIIMVPILAMTLDDYQINRIQVFLDPSLDPQGAGYQVIQSKIAIGSGLVYGRGLFQGVQNQYGFLPAKETDFIFAVIGEELGFFGGMFLIFLYAFLMYRLIKIAKNALDMFGSLIVVGITAMMFFHIFENIGMTIGLTPVTGIPLPFISYGGTFMLINMISIGLALSVAVKREGLEF</sequence>
<evidence type="ECO:0000256" key="6">
    <source>
        <dbReference type="HAMAP-Rule" id="MF_02079"/>
    </source>
</evidence>
<keyword evidence="5 6" id="KW-0472">Membrane</keyword>
<keyword evidence="6" id="KW-0961">Cell wall biogenesis/degradation</keyword>
<dbReference type="UniPathway" id="UPA00219"/>
<keyword evidence="8" id="KW-1185">Reference proteome</keyword>
<feature type="transmembrane region" description="Helical" evidence="6">
    <location>
        <begin position="301"/>
        <end position="321"/>
    </location>
</feature>
<dbReference type="PANTHER" id="PTHR30474:SF1">
    <property type="entry name" value="PEPTIDOGLYCAN GLYCOSYLTRANSFERASE MRDB"/>
    <property type="match status" value="1"/>
</dbReference>
<dbReference type="GO" id="GO:0015648">
    <property type="term" value="F:lipid-linked peptidoglycan transporter activity"/>
    <property type="evidence" value="ECO:0007669"/>
    <property type="project" value="TreeGrafter"/>
</dbReference>
<evidence type="ECO:0000256" key="2">
    <source>
        <dbReference type="ARBA" id="ARBA00022692"/>
    </source>
</evidence>
<reference evidence="7 8" key="1">
    <citation type="submission" date="2016-11" db="EMBL/GenBank/DDBJ databases">
        <authorList>
            <person name="Jaros S."/>
            <person name="Januszkiewicz K."/>
            <person name="Wedrychowicz H."/>
        </authorList>
    </citation>
    <scope>NUCLEOTIDE SEQUENCE [LARGE SCALE GENOMIC DNA]</scope>
    <source>
        <strain evidence="7 8">DSM 17477</strain>
    </source>
</reference>
<keyword evidence="6" id="KW-0573">Peptidoglycan synthesis</keyword>
<comment type="similarity">
    <text evidence="6">Belongs to the SEDS family. MrdB/RodA subfamily.</text>
</comment>
<comment type="function">
    <text evidence="6">Peptidoglycan polymerase that is essential for cell wall elongation.</text>
</comment>
<evidence type="ECO:0000256" key="4">
    <source>
        <dbReference type="ARBA" id="ARBA00022989"/>
    </source>
</evidence>
<dbReference type="EC" id="2.4.99.28" evidence="6"/>
<dbReference type="Pfam" id="PF01098">
    <property type="entry name" value="FTSW_RODA_SPOVE"/>
    <property type="match status" value="1"/>
</dbReference>
<keyword evidence="6" id="KW-0808">Transferase</keyword>
<dbReference type="GO" id="GO:0051301">
    <property type="term" value="P:cell division"/>
    <property type="evidence" value="ECO:0007669"/>
    <property type="project" value="InterPro"/>
</dbReference>
<evidence type="ECO:0000313" key="8">
    <source>
        <dbReference type="Proteomes" id="UP000184052"/>
    </source>
</evidence>
<feature type="transmembrane region" description="Helical" evidence="6">
    <location>
        <begin position="186"/>
        <end position="205"/>
    </location>
</feature>
<keyword evidence="2 6" id="KW-0812">Transmembrane</keyword>
<evidence type="ECO:0000256" key="5">
    <source>
        <dbReference type="ARBA" id="ARBA00023136"/>
    </source>
</evidence>
<dbReference type="AlphaFoldDB" id="A0A1M6CXL7"/>
<feature type="transmembrane region" description="Helical" evidence="6">
    <location>
        <begin position="137"/>
        <end position="157"/>
    </location>
</feature>
<feature type="transmembrane region" description="Helical" evidence="6">
    <location>
        <begin position="50"/>
        <end position="68"/>
    </location>
</feature>
<dbReference type="PANTHER" id="PTHR30474">
    <property type="entry name" value="CELL CYCLE PROTEIN"/>
    <property type="match status" value="1"/>
</dbReference>
<dbReference type="RefSeq" id="WP_073047267.1">
    <property type="nucleotide sequence ID" value="NZ_FQZL01000006.1"/>
</dbReference>
<feature type="transmembrane region" description="Helical" evidence="6">
    <location>
        <begin position="163"/>
        <end position="179"/>
    </location>
</feature>
<feature type="transmembrane region" description="Helical" evidence="6">
    <location>
        <begin position="74"/>
        <end position="94"/>
    </location>
</feature>
<evidence type="ECO:0000313" key="7">
    <source>
        <dbReference type="EMBL" id="SHI65478.1"/>
    </source>
</evidence>
<comment type="catalytic activity">
    <reaction evidence="6">
        <text>[GlcNAc-(1-&gt;4)-Mur2Ac(oyl-L-Ala-gamma-D-Glu-L-Lys-D-Ala-D-Ala)](n)-di-trans,octa-cis-undecaprenyl diphosphate + beta-D-GlcNAc-(1-&gt;4)-Mur2Ac(oyl-L-Ala-gamma-D-Glu-L-Lys-D-Ala-D-Ala)-di-trans,octa-cis-undecaprenyl diphosphate = [GlcNAc-(1-&gt;4)-Mur2Ac(oyl-L-Ala-gamma-D-Glu-L-Lys-D-Ala-D-Ala)](n+1)-di-trans,octa-cis-undecaprenyl diphosphate + di-trans,octa-cis-undecaprenyl diphosphate + H(+)</text>
        <dbReference type="Rhea" id="RHEA:23708"/>
        <dbReference type="Rhea" id="RHEA-COMP:9602"/>
        <dbReference type="Rhea" id="RHEA-COMP:9603"/>
        <dbReference type="ChEBI" id="CHEBI:15378"/>
        <dbReference type="ChEBI" id="CHEBI:58405"/>
        <dbReference type="ChEBI" id="CHEBI:60033"/>
        <dbReference type="ChEBI" id="CHEBI:78435"/>
        <dbReference type="EC" id="2.4.99.28"/>
    </reaction>
</comment>
<feature type="transmembrane region" description="Helical" evidence="6">
    <location>
        <begin position="265"/>
        <end position="289"/>
    </location>
</feature>
<feature type="transmembrane region" description="Helical" evidence="6">
    <location>
        <begin position="341"/>
        <end position="363"/>
    </location>
</feature>
<feature type="transmembrane region" description="Helical" evidence="6">
    <location>
        <begin position="12"/>
        <end position="30"/>
    </location>
</feature>
<protein>
    <recommendedName>
        <fullName evidence="6">Peptidoglycan glycosyltransferase RodA</fullName>
        <shortName evidence="6">PGT</shortName>
        <ecNumber evidence="6">2.4.99.28</ecNumber>
    </recommendedName>
    <alternativeName>
        <fullName evidence="6">Cell elongation protein RodA</fullName>
    </alternativeName>
    <alternativeName>
        <fullName evidence="6">Cell wall polymerase</fullName>
    </alternativeName>
    <alternativeName>
        <fullName evidence="6">Peptidoglycan polymerase</fullName>
        <shortName evidence="6">PG polymerase</shortName>
    </alternativeName>
</protein>
<evidence type="ECO:0000256" key="3">
    <source>
        <dbReference type="ARBA" id="ARBA00022960"/>
    </source>
</evidence>
<dbReference type="Proteomes" id="UP000184052">
    <property type="component" value="Unassembled WGS sequence"/>
</dbReference>
<comment type="subcellular location">
    <subcellularLocation>
        <location evidence="6">Cell membrane</location>
        <topology evidence="6">Multi-pass membrane protein</topology>
    </subcellularLocation>
    <subcellularLocation>
        <location evidence="1">Membrane</location>
        <topology evidence="1">Multi-pass membrane protein</topology>
    </subcellularLocation>
</comment>
<dbReference type="GO" id="GO:0009252">
    <property type="term" value="P:peptidoglycan biosynthetic process"/>
    <property type="evidence" value="ECO:0007669"/>
    <property type="project" value="UniProtKB-UniRule"/>
</dbReference>
<keyword evidence="3 6" id="KW-0133">Cell shape</keyword>
<dbReference type="GO" id="GO:0008955">
    <property type="term" value="F:peptidoglycan glycosyltransferase activity"/>
    <property type="evidence" value="ECO:0007669"/>
    <property type="project" value="UniProtKB-UniRule"/>
</dbReference>
<dbReference type="InterPro" id="IPR001182">
    <property type="entry name" value="FtsW/RodA"/>
</dbReference>
<dbReference type="InterPro" id="IPR011923">
    <property type="entry name" value="RodA/MrdB"/>
</dbReference>
<proteinExistence type="inferred from homology"/>
<dbReference type="GO" id="GO:0008360">
    <property type="term" value="P:regulation of cell shape"/>
    <property type="evidence" value="ECO:0007669"/>
    <property type="project" value="UniProtKB-KW"/>
</dbReference>
<accession>A0A1M6CXL7</accession>
<keyword evidence="6" id="KW-0328">Glycosyltransferase</keyword>
<keyword evidence="4 6" id="KW-1133">Transmembrane helix</keyword>
<dbReference type="HAMAP" id="MF_02079">
    <property type="entry name" value="PGT_RodA"/>
    <property type="match status" value="1"/>
</dbReference>
<dbReference type="GO" id="GO:0005886">
    <property type="term" value="C:plasma membrane"/>
    <property type="evidence" value="ECO:0007669"/>
    <property type="project" value="UniProtKB-SubCell"/>
</dbReference>
<name>A0A1M6CXL7_9FIRM</name>
<dbReference type="OrthoDB" id="9812661at2"/>
<dbReference type="GO" id="GO:0071555">
    <property type="term" value="P:cell wall organization"/>
    <property type="evidence" value="ECO:0007669"/>
    <property type="project" value="UniProtKB-KW"/>
</dbReference>
<keyword evidence="6" id="KW-1003">Cell membrane</keyword>
<organism evidence="7 8">
    <name type="scientific">Dethiosulfatibacter aminovorans DSM 17477</name>
    <dbReference type="NCBI Taxonomy" id="1121476"/>
    <lineage>
        <taxon>Bacteria</taxon>
        <taxon>Bacillati</taxon>
        <taxon>Bacillota</taxon>
        <taxon>Tissierellia</taxon>
        <taxon>Dethiosulfatibacter</taxon>
    </lineage>
</organism>
<gene>
    <name evidence="6" type="primary">rodA</name>
    <name evidence="7" type="ORF">SAMN02745751_00705</name>
</gene>